<proteinExistence type="inferred from homology"/>
<dbReference type="GO" id="GO:0005524">
    <property type="term" value="F:ATP binding"/>
    <property type="evidence" value="ECO:0007669"/>
    <property type="project" value="UniProtKB-KW"/>
</dbReference>
<keyword evidence="3 5" id="KW-0436">Ligase</keyword>
<dbReference type="GO" id="GO:0006396">
    <property type="term" value="P:RNA processing"/>
    <property type="evidence" value="ECO:0007669"/>
    <property type="project" value="UniProtKB-UniRule"/>
</dbReference>
<dbReference type="Gene3D" id="3.65.10.20">
    <property type="entry name" value="RNA 3'-terminal phosphate cyclase domain"/>
    <property type="match status" value="1"/>
</dbReference>
<gene>
    <name evidence="5 9" type="primary">rtcA</name>
    <name evidence="9" type="ORF">ACFQJC_14155</name>
</gene>
<comment type="caution">
    <text evidence="5">Lacks conserved residue(s) required for the propagation of feature annotation.</text>
</comment>
<evidence type="ECO:0000256" key="6">
    <source>
        <dbReference type="NCBIfam" id="TIGR03399"/>
    </source>
</evidence>
<reference evidence="9 10" key="1">
    <citation type="journal article" date="2019" name="Int. J. Syst. Evol. Microbiol.">
        <title>The Global Catalogue of Microorganisms (GCM) 10K type strain sequencing project: providing services to taxonomists for standard genome sequencing and annotation.</title>
        <authorList>
            <consortium name="The Broad Institute Genomics Platform"/>
            <consortium name="The Broad Institute Genome Sequencing Center for Infectious Disease"/>
            <person name="Wu L."/>
            <person name="Ma J."/>
        </authorList>
    </citation>
    <scope>NUCLEOTIDE SEQUENCE [LARGE SCALE GENOMIC DNA]</scope>
    <source>
        <strain evidence="9 10">DSM 29988</strain>
    </source>
</reference>
<evidence type="ECO:0000259" key="7">
    <source>
        <dbReference type="Pfam" id="PF01137"/>
    </source>
</evidence>
<feature type="active site" description="Tele-AMP-histidine intermediate" evidence="5">
    <location>
        <position position="309"/>
    </location>
</feature>
<dbReference type="GO" id="GO:0005737">
    <property type="term" value="C:cytoplasm"/>
    <property type="evidence" value="ECO:0007669"/>
    <property type="project" value="UniProtKB-SubCell"/>
</dbReference>
<dbReference type="HAMAP" id="MF_00200">
    <property type="entry name" value="RTC"/>
    <property type="match status" value="1"/>
</dbReference>
<comment type="function">
    <text evidence="5">Catalyzes the conversion of 3'-phosphate to a 2',3'-cyclic phosphodiester at the end of RNA. The mechanism of action of the enzyme occurs in 3 steps: (A) adenylation of the enzyme by ATP; (B) transfer of adenylate to an RNA-N3'P to produce RNA-N3'PP5'A; (C) and attack of the adjacent 2'-hydroxyl on the 3'-phosphorus in the diester linkage to produce the cyclic end product. The biological role of this enzyme is unknown but it is likely to function in some aspects of cellular RNA processing.</text>
</comment>
<dbReference type="GO" id="GO:0003963">
    <property type="term" value="F:RNA-3'-phosphate cyclase activity"/>
    <property type="evidence" value="ECO:0007669"/>
    <property type="project" value="UniProtKB-UniRule"/>
</dbReference>
<dbReference type="EC" id="6.5.1.4" evidence="5 6"/>
<feature type="binding site" evidence="5">
    <location>
        <begin position="285"/>
        <end position="289"/>
    </location>
    <ligand>
        <name>ATP</name>
        <dbReference type="ChEBI" id="CHEBI:30616"/>
    </ligand>
</feature>
<keyword evidence="10" id="KW-1185">Reference proteome</keyword>
<dbReference type="RefSeq" id="WP_390224536.1">
    <property type="nucleotide sequence ID" value="NZ_JBHTAA010000005.1"/>
</dbReference>
<dbReference type="NCBIfam" id="NF003246">
    <property type="entry name" value="PRK04204.1-2"/>
    <property type="match status" value="1"/>
</dbReference>
<comment type="catalytic activity">
    <reaction evidence="5">
        <text>a 3'-end 3'-phospho-ribonucleotide-RNA + ATP = a 3'-end 2',3'-cyclophospho-ribonucleotide-RNA + AMP + diphosphate</text>
        <dbReference type="Rhea" id="RHEA:23976"/>
        <dbReference type="Rhea" id="RHEA-COMP:10463"/>
        <dbReference type="Rhea" id="RHEA-COMP:10464"/>
        <dbReference type="ChEBI" id="CHEBI:30616"/>
        <dbReference type="ChEBI" id="CHEBI:33019"/>
        <dbReference type="ChEBI" id="CHEBI:83062"/>
        <dbReference type="ChEBI" id="CHEBI:83064"/>
        <dbReference type="ChEBI" id="CHEBI:456215"/>
        <dbReference type="EC" id="6.5.1.4"/>
    </reaction>
</comment>
<evidence type="ECO:0000259" key="8">
    <source>
        <dbReference type="Pfam" id="PF05189"/>
    </source>
</evidence>
<evidence type="ECO:0000256" key="5">
    <source>
        <dbReference type="HAMAP-Rule" id="MF_00200"/>
    </source>
</evidence>
<dbReference type="PANTHER" id="PTHR11096">
    <property type="entry name" value="RNA 3' TERMINAL PHOSPHATE CYCLASE"/>
    <property type="match status" value="1"/>
</dbReference>
<protein>
    <recommendedName>
        <fullName evidence="2 5">RNA 3'-terminal phosphate cyclase</fullName>
        <shortName evidence="5">RNA cyclase</shortName>
        <shortName evidence="5">RNA-3'-phosphate cyclase</shortName>
        <ecNumber evidence="5 6">6.5.1.4</ecNumber>
    </recommendedName>
</protein>
<dbReference type="Proteomes" id="UP001596481">
    <property type="component" value="Unassembled WGS sequence"/>
</dbReference>
<keyword evidence="4 5" id="KW-0547">Nucleotide-binding</keyword>
<dbReference type="InterPro" id="IPR023797">
    <property type="entry name" value="RNA3'_phos_cyclase_dom"/>
</dbReference>
<keyword evidence="5" id="KW-0963">Cytoplasm</keyword>
<sequence>MIRIDGSDGGGQLLRTALALSVVTGEAFEMTSIRASRPTPGLKPQHLACVSVAEAVSEASVEGAKEGSSKLRFSPTTVRSEPIHVDVGTAGSTTLVCETVLPVAVALDDPLELTVTGGTDVRWSPPVDYLRYVKRPLCSAFGVEFDLDVRRRGFYPAGGGRVVMTIHPADPTGLAFDSARDPISALDCYSVASESLRSGNVAHRQIEGVKNALAETDVEVPLMSSATYAESTSSGTVVVLVARAGESVVGFNAYGEKGMPAERVGAQAVGQFRDWAASDVPLDRYMADQLLVWVALAGGGISVPVVTNHVRTNIDVIRAFGFDVRLRERATGAVVERVE</sequence>
<dbReference type="PROSITE" id="PS01287">
    <property type="entry name" value="RTC"/>
    <property type="match status" value="1"/>
</dbReference>
<dbReference type="InterPro" id="IPR020719">
    <property type="entry name" value="RNA3'_term_phos_cycl-like_CS"/>
</dbReference>
<dbReference type="Gene3D" id="3.30.360.20">
    <property type="entry name" value="RNA 3'-terminal phosphate cyclase, insert domain"/>
    <property type="match status" value="1"/>
</dbReference>
<dbReference type="InterPro" id="IPR036553">
    <property type="entry name" value="RPTC_insert"/>
</dbReference>
<dbReference type="SUPFAM" id="SSF52913">
    <property type="entry name" value="RNA 3'-terminal phosphate cyclase, RPTC, insert domain"/>
    <property type="match status" value="1"/>
</dbReference>
<accession>A0ABD5ZHF1</accession>
<dbReference type="InterPro" id="IPR013791">
    <property type="entry name" value="RNA3'-term_phos_cycl_insert"/>
</dbReference>
<dbReference type="InterPro" id="IPR037136">
    <property type="entry name" value="RNA3'_phos_cyclase_dom_sf"/>
</dbReference>
<dbReference type="NCBIfam" id="TIGR03399">
    <property type="entry name" value="RNA_3prim_cycl"/>
    <property type="match status" value="1"/>
</dbReference>
<evidence type="ECO:0000313" key="9">
    <source>
        <dbReference type="EMBL" id="MFC7204658.1"/>
    </source>
</evidence>
<dbReference type="Pfam" id="PF01137">
    <property type="entry name" value="RTC"/>
    <property type="match status" value="1"/>
</dbReference>
<dbReference type="EMBL" id="JBHTAA010000005">
    <property type="protein sequence ID" value="MFC7204658.1"/>
    <property type="molecule type" value="Genomic_DNA"/>
</dbReference>
<feature type="domain" description="RNA 3'-terminal phosphate cyclase" evidence="7">
    <location>
        <begin position="9"/>
        <end position="320"/>
    </location>
</feature>
<comment type="similarity">
    <text evidence="1 5">Belongs to the RNA 3'-terminal cyclase family. Type 1 subfamily.</text>
</comment>
<dbReference type="PANTHER" id="PTHR11096:SF0">
    <property type="entry name" value="RNA 3'-TERMINAL PHOSPHATE CYCLASE"/>
    <property type="match status" value="1"/>
</dbReference>
<dbReference type="InterPro" id="IPR013792">
    <property type="entry name" value="RNA3'P_cycl/enolpyr_Trfase_a/b"/>
</dbReference>
<evidence type="ECO:0000313" key="10">
    <source>
        <dbReference type="Proteomes" id="UP001596481"/>
    </source>
</evidence>
<keyword evidence="5" id="KW-0067">ATP-binding</keyword>
<dbReference type="InterPro" id="IPR017770">
    <property type="entry name" value="RNA3'_term_phos_cyc_type_1"/>
</dbReference>
<dbReference type="AlphaFoldDB" id="A0ABD5ZHF1"/>
<feature type="domain" description="RNA 3'-terminal phosphate cyclase insert" evidence="8">
    <location>
        <begin position="187"/>
        <end position="275"/>
    </location>
</feature>
<comment type="subcellular location">
    <subcellularLocation>
        <location evidence="5">Cytoplasm</location>
    </subcellularLocation>
</comment>
<evidence type="ECO:0000256" key="2">
    <source>
        <dbReference type="ARBA" id="ARBA00021428"/>
    </source>
</evidence>
<dbReference type="InterPro" id="IPR000228">
    <property type="entry name" value="RNA3'_term_phos_cyc"/>
</dbReference>
<evidence type="ECO:0000256" key="1">
    <source>
        <dbReference type="ARBA" id="ARBA00009206"/>
    </source>
</evidence>
<comment type="caution">
    <text evidence="9">The sequence shown here is derived from an EMBL/GenBank/DDBJ whole genome shotgun (WGS) entry which is preliminary data.</text>
</comment>
<organism evidence="9 10">
    <name type="scientific">Haloferax namakaokahaiae</name>
    <dbReference type="NCBI Taxonomy" id="1748331"/>
    <lineage>
        <taxon>Archaea</taxon>
        <taxon>Methanobacteriati</taxon>
        <taxon>Methanobacteriota</taxon>
        <taxon>Stenosarchaea group</taxon>
        <taxon>Halobacteria</taxon>
        <taxon>Halobacteriales</taxon>
        <taxon>Haloferacaceae</taxon>
        <taxon>Haloferax</taxon>
    </lineage>
</organism>
<name>A0ABD5ZHF1_9EURY</name>
<evidence type="ECO:0000256" key="3">
    <source>
        <dbReference type="ARBA" id="ARBA00022598"/>
    </source>
</evidence>
<dbReference type="Pfam" id="PF05189">
    <property type="entry name" value="RTC_insert"/>
    <property type="match status" value="1"/>
</dbReference>
<dbReference type="PIRSF" id="PIRSF005378">
    <property type="entry name" value="RNA3'_term_phos_cycl_euk"/>
    <property type="match status" value="1"/>
</dbReference>
<evidence type="ECO:0000256" key="4">
    <source>
        <dbReference type="ARBA" id="ARBA00022741"/>
    </source>
</evidence>
<dbReference type="SUPFAM" id="SSF55205">
    <property type="entry name" value="EPT/RTPC-like"/>
    <property type="match status" value="1"/>
</dbReference>